<evidence type="ECO:0000313" key="2">
    <source>
        <dbReference type="EMBL" id="RIJ43326.1"/>
    </source>
</evidence>
<keyword evidence="1" id="KW-0472">Membrane</keyword>
<evidence type="ECO:0000256" key="1">
    <source>
        <dbReference type="SAM" id="Phobius"/>
    </source>
</evidence>
<keyword evidence="1" id="KW-0812">Transmembrane</keyword>
<sequence>LAPGAVTAAIGLLVAGGGLVLVRRRRRARG</sequence>
<organism evidence="2 3">
    <name type="scientific">Clavibacter michiganensis subsp. insidiosus</name>
    <dbReference type="NCBI Taxonomy" id="33014"/>
    <lineage>
        <taxon>Bacteria</taxon>
        <taxon>Bacillati</taxon>
        <taxon>Actinomycetota</taxon>
        <taxon>Actinomycetes</taxon>
        <taxon>Micrococcales</taxon>
        <taxon>Microbacteriaceae</taxon>
        <taxon>Clavibacter</taxon>
    </lineage>
</organism>
<dbReference type="EMBL" id="QWEA01000207">
    <property type="protein sequence ID" value="RIJ43326.1"/>
    <property type="molecule type" value="Genomic_DNA"/>
</dbReference>
<dbReference type="AlphaFoldDB" id="A0A399SGR3"/>
<name>A0A399SGR3_9MICO</name>
<dbReference type="Proteomes" id="UP000266634">
    <property type="component" value="Unassembled WGS sequence"/>
</dbReference>
<accession>A0A399SGR3</accession>
<dbReference type="NCBIfam" id="TIGR01167">
    <property type="entry name" value="LPXTG_anchor"/>
    <property type="match status" value="1"/>
</dbReference>
<comment type="caution">
    <text evidence="2">The sequence shown here is derived from an EMBL/GenBank/DDBJ whole genome shotgun (WGS) entry which is preliminary data.</text>
</comment>
<reference evidence="2 3" key="1">
    <citation type="submission" date="2018-08" db="EMBL/GenBank/DDBJ databases">
        <title>Genome Sequence of Clavibacter michiganensis Subspecies type strains, and the Atypical Peach-Colored Strains Isolated from Tomato.</title>
        <authorList>
            <person name="Osdaghi E."/>
            <person name="Portier P."/>
            <person name="Briand M."/>
            <person name="Jacques M.-A."/>
        </authorList>
    </citation>
    <scope>NUCLEOTIDE SEQUENCE [LARGE SCALE GENOMIC DNA]</scope>
    <source>
        <strain evidence="2 3">CFBP 6488</strain>
    </source>
</reference>
<feature type="non-terminal residue" evidence="2">
    <location>
        <position position="1"/>
    </location>
</feature>
<feature type="transmembrane region" description="Helical" evidence="1">
    <location>
        <begin position="6"/>
        <end position="22"/>
    </location>
</feature>
<keyword evidence="1" id="KW-1133">Transmembrane helix</keyword>
<gene>
    <name evidence="2" type="ORF">DZF93_06930</name>
</gene>
<proteinExistence type="predicted"/>
<evidence type="ECO:0000313" key="3">
    <source>
        <dbReference type="Proteomes" id="UP000266634"/>
    </source>
</evidence>
<protein>
    <submittedName>
        <fullName evidence="2">LPXTG cell wall anchor domain-containing protein</fullName>
    </submittedName>
</protein>